<proteinExistence type="predicted"/>
<evidence type="ECO:0000313" key="2">
    <source>
        <dbReference type="Proteomes" id="UP001375240"/>
    </source>
</evidence>
<dbReference type="AlphaFoldDB" id="A0AAV9UDJ8"/>
<accession>A0AAV9UDJ8</accession>
<sequence length="153" mass="17533">MNAWVQRMLAQSNEKATFRQSIYEYMKSPVALQATNPQKVTSDLRRIGVKVLPGPYITRRGTELAGEILSERYQRLRRECLARGKKPGKAWRKLLQGSQYDLPMACEAFCRGFGFLTADVTYATTFEVELMRRKMATYVIPASWTKITKVAKT</sequence>
<gene>
    <name evidence="1" type="ORF">TWF696_008924</name>
</gene>
<dbReference type="EMBL" id="JAVHNQ010000008">
    <property type="protein sequence ID" value="KAK6340598.1"/>
    <property type="molecule type" value="Genomic_DNA"/>
</dbReference>
<name>A0AAV9UDJ8_9PEZI</name>
<organism evidence="1 2">
    <name type="scientific">Orbilia brochopaga</name>
    <dbReference type="NCBI Taxonomy" id="3140254"/>
    <lineage>
        <taxon>Eukaryota</taxon>
        <taxon>Fungi</taxon>
        <taxon>Dikarya</taxon>
        <taxon>Ascomycota</taxon>
        <taxon>Pezizomycotina</taxon>
        <taxon>Orbiliomycetes</taxon>
        <taxon>Orbiliales</taxon>
        <taxon>Orbiliaceae</taxon>
        <taxon>Orbilia</taxon>
    </lineage>
</organism>
<reference evidence="1 2" key="1">
    <citation type="submission" date="2019-10" db="EMBL/GenBank/DDBJ databases">
        <authorList>
            <person name="Palmer J.M."/>
        </authorList>
    </citation>
    <scope>NUCLEOTIDE SEQUENCE [LARGE SCALE GENOMIC DNA]</scope>
    <source>
        <strain evidence="1 2">TWF696</strain>
    </source>
</reference>
<protein>
    <submittedName>
        <fullName evidence="1">Uncharacterized protein</fullName>
    </submittedName>
</protein>
<comment type="caution">
    <text evidence="1">The sequence shown here is derived from an EMBL/GenBank/DDBJ whole genome shotgun (WGS) entry which is preliminary data.</text>
</comment>
<evidence type="ECO:0000313" key="1">
    <source>
        <dbReference type="EMBL" id="KAK6340598.1"/>
    </source>
</evidence>
<keyword evidence="2" id="KW-1185">Reference proteome</keyword>
<dbReference type="Proteomes" id="UP001375240">
    <property type="component" value="Unassembled WGS sequence"/>
</dbReference>